<organism evidence="1 2">
    <name type="scientific">Haplochromis burtoni</name>
    <name type="common">Burton's mouthbrooder</name>
    <name type="synonym">Chromis burtoni</name>
    <dbReference type="NCBI Taxonomy" id="8153"/>
    <lineage>
        <taxon>Eukaryota</taxon>
        <taxon>Metazoa</taxon>
        <taxon>Chordata</taxon>
        <taxon>Craniata</taxon>
        <taxon>Vertebrata</taxon>
        <taxon>Euteleostomi</taxon>
        <taxon>Actinopterygii</taxon>
        <taxon>Neopterygii</taxon>
        <taxon>Teleostei</taxon>
        <taxon>Neoteleostei</taxon>
        <taxon>Acanthomorphata</taxon>
        <taxon>Ovalentaria</taxon>
        <taxon>Cichlomorphae</taxon>
        <taxon>Cichliformes</taxon>
        <taxon>Cichlidae</taxon>
        <taxon>African cichlids</taxon>
        <taxon>Pseudocrenilabrinae</taxon>
        <taxon>Haplochromini</taxon>
        <taxon>Haplochromis</taxon>
    </lineage>
</organism>
<evidence type="ECO:0008006" key="3">
    <source>
        <dbReference type="Google" id="ProtNLM"/>
    </source>
</evidence>
<dbReference type="Ensembl" id="ENSHBUT00000015512.1">
    <property type="protein sequence ID" value="ENSHBUP00000000426.1"/>
    <property type="gene ID" value="ENSHBUG00000001585.1"/>
</dbReference>
<dbReference type="GeneTree" id="ENSGT00940000163737"/>
<name>A0A3Q3BHJ2_HAPBU</name>
<sequence>MKENLDLGKGELFIRSLKRRLPEDERGKLGRELTVEEAYNVIKAMKANKVPGIDGLTKEFYVAFWDMVGIHLLGVFKEIMEGEEMSDSMKTGVVSILFKKGNPNHLDNYRPLTMLCVDYKILSKILANRL</sequence>
<reference evidence="1" key="2">
    <citation type="submission" date="2025-09" db="UniProtKB">
        <authorList>
            <consortium name="Ensembl"/>
        </authorList>
    </citation>
    <scope>IDENTIFICATION</scope>
</reference>
<evidence type="ECO:0000313" key="1">
    <source>
        <dbReference type="Ensembl" id="ENSHBUP00000000426.1"/>
    </source>
</evidence>
<dbReference type="PANTHER" id="PTHR31635">
    <property type="entry name" value="REVERSE TRANSCRIPTASE DOMAIN-CONTAINING PROTEIN-RELATED"/>
    <property type="match status" value="1"/>
</dbReference>
<keyword evidence="2" id="KW-1185">Reference proteome</keyword>
<dbReference type="PANTHER" id="PTHR31635:SF196">
    <property type="entry name" value="REVERSE TRANSCRIPTASE DOMAIN-CONTAINING PROTEIN-RELATED"/>
    <property type="match status" value="1"/>
</dbReference>
<dbReference type="AlphaFoldDB" id="A0A3Q3BHJ2"/>
<proteinExistence type="predicted"/>
<evidence type="ECO:0000313" key="2">
    <source>
        <dbReference type="Proteomes" id="UP000264840"/>
    </source>
</evidence>
<dbReference type="Proteomes" id="UP000264840">
    <property type="component" value="Unplaced"/>
</dbReference>
<reference evidence="1" key="1">
    <citation type="submission" date="2025-08" db="UniProtKB">
        <authorList>
            <consortium name="Ensembl"/>
        </authorList>
    </citation>
    <scope>IDENTIFICATION</scope>
</reference>
<dbReference type="OMA" id="SITIMPV"/>
<accession>A0A3Q3BHJ2</accession>
<protein>
    <recommendedName>
        <fullName evidence="3">Reverse transcriptase domain-containing protein</fullName>
    </recommendedName>
</protein>